<organism evidence="8 9">
    <name type="scientific">Actinocrinis puniceicyclus</name>
    <dbReference type="NCBI Taxonomy" id="977794"/>
    <lineage>
        <taxon>Bacteria</taxon>
        <taxon>Bacillati</taxon>
        <taxon>Actinomycetota</taxon>
        <taxon>Actinomycetes</taxon>
        <taxon>Catenulisporales</taxon>
        <taxon>Actinospicaceae</taxon>
        <taxon>Actinocrinis</taxon>
    </lineage>
</organism>
<sequence length="418" mass="46323">MHTANTTAPPGIGARAESTEIDLLGWGFAQDPHSRYALLRAAGDVRKHVVKTLATELNAWVVADYERARSLLADPRLSKQIEPLLDAMAANAVDPTQTIARTPRSMLFSDPPDHTRLRRLLGNVFTMRRVERLRPWIEELTDSLLDQVVPGEEFDFVERIGLALPIFVIGKLLGVPQERHDDFRAWNGVLASLQTTAEQKREAHGRAFAYIGELIAAKRREPGDDLVSALITAQEDGGSLDDPELLATTYLMMNAGYETTAHMLSSGVLGLLEHPDQQRLLRADSSLLSSAVEEFLRLESPLNMATIRFTAEPVELGGTTIPAGQIVFIALLSANRDPARFPDPDRLDITRANKGHLSFGHGIHHCIGAPLARMEGEIVFGRLLERFATWELVTPAQQLRWKYSAQFRGLEALPVRLS</sequence>
<dbReference type="InterPro" id="IPR036396">
    <property type="entry name" value="Cyt_P450_sf"/>
</dbReference>
<dbReference type="InterPro" id="IPR001128">
    <property type="entry name" value="Cyt_P450"/>
</dbReference>
<dbReference type="SUPFAM" id="SSF48264">
    <property type="entry name" value="Cytochrome P450"/>
    <property type="match status" value="1"/>
</dbReference>
<dbReference type="InterPro" id="IPR017972">
    <property type="entry name" value="Cyt_P450_CS"/>
</dbReference>
<dbReference type="GO" id="GO:0005506">
    <property type="term" value="F:iron ion binding"/>
    <property type="evidence" value="ECO:0007669"/>
    <property type="project" value="InterPro"/>
</dbReference>
<keyword evidence="3 7" id="KW-0479">Metal-binding</keyword>
<evidence type="ECO:0000256" key="7">
    <source>
        <dbReference type="RuleBase" id="RU000461"/>
    </source>
</evidence>
<dbReference type="GO" id="GO:0020037">
    <property type="term" value="F:heme binding"/>
    <property type="evidence" value="ECO:0007669"/>
    <property type="project" value="InterPro"/>
</dbReference>
<dbReference type="Proteomes" id="UP000677913">
    <property type="component" value="Unassembled WGS sequence"/>
</dbReference>
<evidence type="ECO:0000313" key="8">
    <source>
        <dbReference type="EMBL" id="MBS2966547.1"/>
    </source>
</evidence>
<evidence type="ECO:0000256" key="1">
    <source>
        <dbReference type="ARBA" id="ARBA00010617"/>
    </source>
</evidence>
<evidence type="ECO:0000256" key="6">
    <source>
        <dbReference type="ARBA" id="ARBA00023033"/>
    </source>
</evidence>
<proteinExistence type="inferred from homology"/>
<dbReference type="PANTHER" id="PTHR46696:SF1">
    <property type="entry name" value="CYTOCHROME P450 YJIB-RELATED"/>
    <property type="match status" value="1"/>
</dbReference>
<accession>A0A8J8BDS4</accession>
<evidence type="ECO:0000256" key="4">
    <source>
        <dbReference type="ARBA" id="ARBA00023002"/>
    </source>
</evidence>
<dbReference type="AlphaFoldDB" id="A0A8J8BDS4"/>
<keyword evidence="6 7" id="KW-0503">Monooxygenase</keyword>
<dbReference type="PANTHER" id="PTHR46696">
    <property type="entry name" value="P450, PUTATIVE (EUROFUNG)-RELATED"/>
    <property type="match status" value="1"/>
</dbReference>
<dbReference type="RefSeq" id="WP_211471728.1">
    <property type="nucleotide sequence ID" value="NZ_JAGSXH010000162.1"/>
</dbReference>
<dbReference type="CDD" id="cd11029">
    <property type="entry name" value="CYP107-like"/>
    <property type="match status" value="1"/>
</dbReference>
<dbReference type="GO" id="GO:0016705">
    <property type="term" value="F:oxidoreductase activity, acting on paired donors, with incorporation or reduction of molecular oxygen"/>
    <property type="evidence" value="ECO:0007669"/>
    <property type="project" value="InterPro"/>
</dbReference>
<keyword evidence="9" id="KW-1185">Reference proteome</keyword>
<dbReference type="InterPro" id="IPR002397">
    <property type="entry name" value="Cyt_P450_B"/>
</dbReference>
<dbReference type="PRINTS" id="PR00385">
    <property type="entry name" value="P450"/>
</dbReference>
<gene>
    <name evidence="8" type="ORF">KGA66_26140</name>
</gene>
<reference evidence="8" key="1">
    <citation type="submission" date="2021-04" db="EMBL/GenBank/DDBJ databases">
        <title>Genome based classification of Actinospica acidithermotolerans sp. nov., an actinobacterium isolated from an Indonesian hot spring.</title>
        <authorList>
            <person name="Kusuma A.B."/>
            <person name="Putra K.E."/>
            <person name="Nafisah S."/>
            <person name="Loh J."/>
            <person name="Nouioui I."/>
            <person name="Goodfellow M."/>
        </authorList>
    </citation>
    <scope>NUCLEOTIDE SEQUENCE</scope>
    <source>
        <strain evidence="8">DSM 45618</strain>
    </source>
</reference>
<dbReference type="FunFam" id="1.10.630.10:FF:000018">
    <property type="entry name" value="Cytochrome P450 monooxygenase"/>
    <property type="match status" value="1"/>
</dbReference>
<keyword evidence="4 7" id="KW-0560">Oxidoreductase</keyword>
<protein>
    <submittedName>
        <fullName evidence="8">Cytochrome P450</fullName>
    </submittedName>
</protein>
<evidence type="ECO:0000256" key="2">
    <source>
        <dbReference type="ARBA" id="ARBA00022617"/>
    </source>
</evidence>
<evidence type="ECO:0000313" key="9">
    <source>
        <dbReference type="Proteomes" id="UP000677913"/>
    </source>
</evidence>
<keyword evidence="5 7" id="KW-0408">Iron</keyword>
<dbReference type="GO" id="GO:0004497">
    <property type="term" value="F:monooxygenase activity"/>
    <property type="evidence" value="ECO:0007669"/>
    <property type="project" value="UniProtKB-KW"/>
</dbReference>
<keyword evidence="2 7" id="KW-0349">Heme</keyword>
<evidence type="ECO:0000256" key="5">
    <source>
        <dbReference type="ARBA" id="ARBA00023004"/>
    </source>
</evidence>
<dbReference type="EMBL" id="JAGSXH010000162">
    <property type="protein sequence ID" value="MBS2966547.1"/>
    <property type="molecule type" value="Genomic_DNA"/>
</dbReference>
<dbReference type="Pfam" id="PF00067">
    <property type="entry name" value="p450"/>
    <property type="match status" value="1"/>
</dbReference>
<name>A0A8J8BDS4_9ACTN</name>
<dbReference type="PROSITE" id="PS00086">
    <property type="entry name" value="CYTOCHROME_P450"/>
    <property type="match status" value="1"/>
</dbReference>
<comment type="similarity">
    <text evidence="1 7">Belongs to the cytochrome P450 family.</text>
</comment>
<dbReference type="Gene3D" id="1.10.630.10">
    <property type="entry name" value="Cytochrome P450"/>
    <property type="match status" value="1"/>
</dbReference>
<dbReference type="PRINTS" id="PR00359">
    <property type="entry name" value="BP450"/>
</dbReference>
<comment type="caution">
    <text evidence="8">The sequence shown here is derived from an EMBL/GenBank/DDBJ whole genome shotgun (WGS) entry which is preliminary data.</text>
</comment>
<evidence type="ECO:0000256" key="3">
    <source>
        <dbReference type="ARBA" id="ARBA00022723"/>
    </source>
</evidence>